<sequence length="79" mass="8746">MSRTASSGLAPRIIRAEWQRQACGGTNPLSAEFLVTRMQQAFVGPDQMQMPLPQFSENVRVERLLLAMQSDSPVATRLA</sequence>
<name>A0A3R7ES59_9BURK</name>
<dbReference type="Proteomes" id="UP000283709">
    <property type="component" value="Unassembled WGS sequence"/>
</dbReference>
<accession>A0A3R7ES59</accession>
<evidence type="ECO:0000313" key="2">
    <source>
        <dbReference type="Proteomes" id="UP000283709"/>
    </source>
</evidence>
<evidence type="ECO:0000313" key="1">
    <source>
        <dbReference type="EMBL" id="RKF44505.1"/>
    </source>
</evidence>
<comment type="caution">
    <text evidence="1">The sequence shown here is derived from an EMBL/GenBank/DDBJ whole genome shotgun (WGS) entry which is preliminary data.</text>
</comment>
<dbReference type="EMBL" id="MCAS01000019">
    <property type="protein sequence ID" value="RKF44505.1"/>
    <property type="molecule type" value="Genomic_DNA"/>
</dbReference>
<proteinExistence type="predicted"/>
<dbReference type="AlphaFoldDB" id="A0A3R7ES59"/>
<organism evidence="1 2">
    <name type="scientific">Paraburkholderia fungorum</name>
    <dbReference type="NCBI Taxonomy" id="134537"/>
    <lineage>
        <taxon>Bacteria</taxon>
        <taxon>Pseudomonadati</taxon>
        <taxon>Pseudomonadota</taxon>
        <taxon>Betaproteobacteria</taxon>
        <taxon>Burkholderiales</taxon>
        <taxon>Burkholderiaceae</taxon>
        <taxon>Paraburkholderia</taxon>
    </lineage>
</organism>
<reference evidence="1 2" key="1">
    <citation type="submission" date="2016-07" db="EMBL/GenBank/DDBJ databases">
        <title>Genome analysis of Burkholderia fungorum ES3-20.</title>
        <authorList>
            <person name="Xu D."/>
            <person name="Yao R."/>
            <person name="Zheng S."/>
        </authorList>
    </citation>
    <scope>NUCLEOTIDE SEQUENCE [LARGE SCALE GENOMIC DNA]</scope>
    <source>
        <strain evidence="1 2">ES3-20</strain>
    </source>
</reference>
<gene>
    <name evidence="1" type="ORF">BCY88_28715</name>
</gene>
<protein>
    <submittedName>
        <fullName evidence="1">Uncharacterized protein</fullName>
    </submittedName>
</protein>